<dbReference type="PROSITE" id="PS51918">
    <property type="entry name" value="RADICAL_SAM"/>
    <property type="match status" value="1"/>
</dbReference>
<dbReference type="InterPro" id="IPR007197">
    <property type="entry name" value="rSAM"/>
</dbReference>
<evidence type="ECO:0000313" key="7">
    <source>
        <dbReference type="Proteomes" id="UP000176336"/>
    </source>
</evidence>
<dbReference type="GO" id="GO:0046872">
    <property type="term" value="F:metal ion binding"/>
    <property type="evidence" value="ECO:0007669"/>
    <property type="project" value="UniProtKB-KW"/>
</dbReference>
<name>A0A1F5ISV5_9BACT</name>
<comment type="caution">
    <text evidence="6">The sequence shown here is derived from an EMBL/GenBank/DDBJ whole genome shotgun (WGS) entry which is preliminary data.</text>
</comment>
<dbReference type="SUPFAM" id="SSF102114">
    <property type="entry name" value="Radical SAM enzymes"/>
    <property type="match status" value="1"/>
</dbReference>
<dbReference type="GO" id="GO:0051536">
    <property type="term" value="F:iron-sulfur cluster binding"/>
    <property type="evidence" value="ECO:0007669"/>
    <property type="project" value="UniProtKB-KW"/>
</dbReference>
<evidence type="ECO:0000256" key="3">
    <source>
        <dbReference type="ARBA" id="ARBA00023004"/>
    </source>
</evidence>
<dbReference type="InterPro" id="IPR013785">
    <property type="entry name" value="Aldolase_TIM"/>
</dbReference>
<dbReference type="GO" id="GO:0003824">
    <property type="term" value="F:catalytic activity"/>
    <property type="evidence" value="ECO:0007669"/>
    <property type="project" value="InterPro"/>
</dbReference>
<evidence type="ECO:0000256" key="1">
    <source>
        <dbReference type="ARBA" id="ARBA00022691"/>
    </source>
</evidence>
<dbReference type="Gene3D" id="3.20.20.70">
    <property type="entry name" value="Aldolase class I"/>
    <property type="match status" value="1"/>
</dbReference>
<evidence type="ECO:0000313" key="6">
    <source>
        <dbReference type="EMBL" id="OGE19443.1"/>
    </source>
</evidence>
<evidence type="ECO:0000256" key="2">
    <source>
        <dbReference type="ARBA" id="ARBA00022723"/>
    </source>
</evidence>
<evidence type="ECO:0000256" key="4">
    <source>
        <dbReference type="ARBA" id="ARBA00023014"/>
    </source>
</evidence>
<dbReference type="AlphaFoldDB" id="A0A1F5ISV5"/>
<feature type="domain" description="Radical SAM core" evidence="5">
    <location>
        <begin position="20"/>
        <end position="293"/>
    </location>
</feature>
<gene>
    <name evidence="6" type="ORF">A2871_01150</name>
</gene>
<accession>A0A1F5ISV5</accession>
<sequence>MRAIELIQRISERKIEHHKLRHPAVVVVEFGGGNCNKSGSTSCKDFCAVPEGKFYNPTLDPTPDMLVDQFRQIAVLKPAVVSIVPNGEAVITYQKSNTSWSEILDQQKKGNLSKEQLSSLLNFYSKKYHLDSVNSSQAMTPAEKMALTIALGKNIGLNLSLTTNGSFLTKDLLGLYREAGLEYINLSYHPNQPFDSQRHDLGLEHLMKKANEAIEVGLVPTITHVLTRQNADTFVDLADYVTEHDILFAVGIANTRGGGFSTSNSGIEPTEAQVKLVFRRLLARKLFADRHIRTTIPYLLMAPYLQHWVCDQSTDFFHLSIEKNGTGLQSRLNVCSEVRPESFTKLEDFVTADQFDNAAYLRWRSKAINDPKRGCGTCTHQCFFESATRHTLNIGKKIEALDGWDIYGKMLRQRHFFRHPIRPVVSKREDFQKPYLWESLLQGEARIVAELKDDNYWQETFKRSGVDYNILLAGLIKDATDPEVVRELVQTENSFVIKSSLNWHDSESFQSRFFRSIYLPFQRSGHEANIALPLKFKDILRHETPDDFREAIEKIIREKRLDRIKSYNGILQFIYKVWDSLSFLANLMLFRFAV</sequence>
<dbReference type="InterPro" id="IPR058240">
    <property type="entry name" value="rSAM_sf"/>
</dbReference>
<dbReference type="EMBL" id="MFCR01000003">
    <property type="protein sequence ID" value="OGE19443.1"/>
    <property type="molecule type" value="Genomic_DNA"/>
</dbReference>
<dbReference type="Proteomes" id="UP000176336">
    <property type="component" value="Unassembled WGS sequence"/>
</dbReference>
<protein>
    <recommendedName>
        <fullName evidence="5">Radical SAM core domain-containing protein</fullName>
    </recommendedName>
</protein>
<keyword evidence="1" id="KW-0949">S-adenosyl-L-methionine</keyword>
<organism evidence="6 7">
    <name type="scientific">Candidatus Daviesbacteria bacterium RIFCSPHIGHO2_01_FULL_41_23</name>
    <dbReference type="NCBI Taxonomy" id="1797764"/>
    <lineage>
        <taxon>Bacteria</taxon>
        <taxon>Candidatus Daviesiibacteriota</taxon>
    </lineage>
</organism>
<keyword evidence="4" id="KW-0411">Iron-sulfur</keyword>
<proteinExistence type="predicted"/>
<keyword evidence="3" id="KW-0408">Iron</keyword>
<evidence type="ECO:0000259" key="5">
    <source>
        <dbReference type="PROSITE" id="PS51918"/>
    </source>
</evidence>
<keyword evidence="2" id="KW-0479">Metal-binding</keyword>
<reference evidence="6 7" key="1">
    <citation type="journal article" date="2016" name="Nat. Commun.">
        <title>Thousands of microbial genomes shed light on interconnected biogeochemical processes in an aquifer system.</title>
        <authorList>
            <person name="Anantharaman K."/>
            <person name="Brown C.T."/>
            <person name="Hug L.A."/>
            <person name="Sharon I."/>
            <person name="Castelle C.J."/>
            <person name="Probst A.J."/>
            <person name="Thomas B.C."/>
            <person name="Singh A."/>
            <person name="Wilkins M.J."/>
            <person name="Karaoz U."/>
            <person name="Brodie E.L."/>
            <person name="Williams K.H."/>
            <person name="Hubbard S.S."/>
            <person name="Banfield J.F."/>
        </authorList>
    </citation>
    <scope>NUCLEOTIDE SEQUENCE [LARGE SCALE GENOMIC DNA]</scope>
</reference>